<dbReference type="InterPro" id="IPR007197">
    <property type="entry name" value="rSAM"/>
</dbReference>
<evidence type="ECO:0000256" key="3">
    <source>
        <dbReference type="ARBA" id="ARBA00023014"/>
    </source>
</evidence>
<dbReference type="SUPFAM" id="SSF102114">
    <property type="entry name" value="Radical SAM enzymes"/>
    <property type="match status" value="1"/>
</dbReference>
<dbReference type="GO" id="GO:0046872">
    <property type="term" value="F:metal ion binding"/>
    <property type="evidence" value="ECO:0007669"/>
    <property type="project" value="UniProtKB-KW"/>
</dbReference>
<reference evidence="5 6" key="1">
    <citation type="submission" date="2018-12" db="EMBL/GenBank/DDBJ databases">
        <authorList>
            <person name="Sun L."/>
            <person name="Chen Z."/>
        </authorList>
    </citation>
    <scope>NUCLEOTIDE SEQUENCE [LARGE SCALE GENOMIC DNA]</scope>
    <source>
        <strain evidence="5 6">DSM 15890</strain>
    </source>
</reference>
<proteinExistence type="predicted"/>
<dbReference type="EMBL" id="RZNY01000032">
    <property type="protein sequence ID" value="RUT41312.1"/>
    <property type="molecule type" value="Genomic_DNA"/>
</dbReference>
<evidence type="ECO:0000259" key="4">
    <source>
        <dbReference type="Pfam" id="PF04055"/>
    </source>
</evidence>
<dbReference type="AlphaFoldDB" id="A0A433Y104"/>
<dbReference type="Gene3D" id="3.80.30.30">
    <property type="match status" value="1"/>
</dbReference>
<keyword evidence="1" id="KW-0479">Metal-binding</keyword>
<evidence type="ECO:0000256" key="1">
    <source>
        <dbReference type="ARBA" id="ARBA00022723"/>
    </source>
</evidence>
<protein>
    <submittedName>
        <fullName evidence="5">Radical SAM protein</fullName>
    </submittedName>
</protein>
<dbReference type="PANTHER" id="PTHR43432">
    <property type="entry name" value="SLR0285 PROTEIN"/>
    <property type="match status" value="1"/>
</dbReference>
<evidence type="ECO:0000313" key="6">
    <source>
        <dbReference type="Proteomes" id="UP000279446"/>
    </source>
</evidence>
<name>A0A433Y104_9BACL</name>
<dbReference type="SFLD" id="SFLDG01084">
    <property type="entry name" value="Uncharacterised_Radical_SAM_Su"/>
    <property type="match status" value="1"/>
</dbReference>
<dbReference type="InterPro" id="IPR040086">
    <property type="entry name" value="MJ0683-like"/>
</dbReference>
<comment type="caution">
    <text evidence="5">The sequence shown here is derived from an EMBL/GenBank/DDBJ whole genome shotgun (WGS) entry which is preliminary data.</text>
</comment>
<dbReference type="GO" id="GO:0051536">
    <property type="term" value="F:iron-sulfur cluster binding"/>
    <property type="evidence" value="ECO:0007669"/>
    <property type="project" value="UniProtKB-KW"/>
</dbReference>
<keyword evidence="2" id="KW-0408">Iron</keyword>
<keyword evidence="6" id="KW-1185">Reference proteome</keyword>
<dbReference type="InterPro" id="IPR058240">
    <property type="entry name" value="rSAM_sf"/>
</dbReference>
<dbReference type="SFLD" id="SFLDS00029">
    <property type="entry name" value="Radical_SAM"/>
    <property type="match status" value="1"/>
</dbReference>
<dbReference type="Proteomes" id="UP000279446">
    <property type="component" value="Unassembled WGS sequence"/>
</dbReference>
<dbReference type="PANTHER" id="PTHR43432:SF3">
    <property type="entry name" value="SLR0285 PROTEIN"/>
    <property type="match status" value="1"/>
</dbReference>
<dbReference type="OrthoDB" id="9785699at2"/>
<organism evidence="5 6">
    <name type="scientific">Paenibacillus anaericanus</name>
    <dbReference type="NCBI Taxonomy" id="170367"/>
    <lineage>
        <taxon>Bacteria</taxon>
        <taxon>Bacillati</taxon>
        <taxon>Bacillota</taxon>
        <taxon>Bacilli</taxon>
        <taxon>Bacillales</taxon>
        <taxon>Paenibacillaceae</taxon>
        <taxon>Paenibacillus</taxon>
    </lineage>
</organism>
<dbReference type="RefSeq" id="WP_127194582.1">
    <property type="nucleotide sequence ID" value="NZ_JAUSSS010000014.1"/>
</dbReference>
<keyword evidence="3" id="KW-0411">Iron-sulfur</keyword>
<sequence>MVHEIEARTLLSRQKQPENWFGVDYNLNVYRGCVHGCIYCDSRSECYGIEVFEDIAVKKNAVQLLKKELAGKRHKGMIGTGSMSDPYMPIERSLRLTRGVLETIAAAPGFAVQTVTKSDLIVRDADVLQEISQRTHATVAVSISTCDEEQASWIEPHAPAPAARLQALATLAKQDIYSGVLLMPTLPFLTDSRANIVKIVERAHASGAQFIIPWLGMSLRDRQRDYYYEKLAERAPGLVPQYQRTYGERYNCMSPRAKSLWELLHELCDKYGIVCEMKDVKRFVPPEPPEQLELF</sequence>
<dbReference type="GO" id="GO:0003824">
    <property type="term" value="F:catalytic activity"/>
    <property type="evidence" value="ECO:0007669"/>
    <property type="project" value="InterPro"/>
</dbReference>
<gene>
    <name evidence="5" type="ORF">EJP82_23950</name>
</gene>
<feature type="domain" description="Radical SAM core" evidence="4">
    <location>
        <begin position="28"/>
        <end position="194"/>
    </location>
</feature>
<evidence type="ECO:0000256" key="2">
    <source>
        <dbReference type="ARBA" id="ARBA00023004"/>
    </source>
</evidence>
<accession>A0A433Y104</accession>
<evidence type="ECO:0000313" key="5">
    <source>
        <dbReference type="EMBL" id="RUT41312.1"/>
    </source>
</evidence>
<dbReference type="Pfam" id="PF04055">
    <property type="entry name" value="Radical_SAM"/>
    <property type="match status" value="1"/>
</dbReference>